<dbReference type="Gene3D" id="3.40.630.10">
    <property type="entry name" value="Zn peptidases"/>
    <property type="match status" value="1"/>
</dbReference>
<evidence type="ECO:0000313" key="3">
    <source>
        <dbReference type="Proteomes" id="UP000625316"/>
    </source>
</evidence>
<gene>
    <name evidence="2" type="ORF">IQ266_12685</name>
</gene>
<keyword evidence="3" id="KW-1185">Reference proteome</keyword>
<sequence length="281" mass="31760">MADLKTRLRSHLLEIVRERDPYLAPQGHFYVQTYIQQTLSQFGDVVLNEFKIKARPHQNIILNLPAQQHQQRSPIIIGAHYDGVPGSPGADDNASGVAVLLELARFFQTHPAKRPLQLIAFDLEEPGWIGSELYAKQLAKQQQKVHLMLSLEMLGYCKRERNTQRYPAPILEKIYPDQGNFIALIGNIPTIPSMLSLGRSMRRSGVPSQWLPAGWKGKFLEELRRSDHAPFWDAGYPAIMVTDTAFLRNPNYHQPTDTFDTLDLDFMAGVCQGLCDGIANL</sequence>
<feature type="domain" description="Peptidase M28" evidence="1">
    <location>
        <begin position="59"/>
        <end position="167"/>
    </location>
</feature>
<accession>A0A928Z421</accession>
<dbReference type="EMBL" id="JADEXQ010000039">
    <property type="protein sequence ID" value="MBE9030587.1"/>
    <property type="molecule type" value="Genomic_DNA"/>
</dbReference>
<dbReference type="RefSeq" id="WP_264325417.1">
    <property type="nucleotide sequence ID" value="NZ_JADEXQ010000039.1"/>
</dbReference>
<organism evidence="2 3">
    <name type="scientific">Romeriopsis navalis LEGE 11480</name>
    <dbReference type="NCBI Taxonomy" id="2777977"/>
    <lineage>
        <taxon>Bacteria</taxon>
        <taxon>Bacillati</taxon>
        <taxon>Cyanobacteriota</taxon>
        <taxon>Cyanophyceae</taxon>
        <taxon>Leptolyngbyales</taxon>
        <taxon>Leptolyngbyaceae</taxon>
        <taxon>Romeriopsis</taxon>
        <taxon>Romeriopsis navalis</taxon>
    </lineage>
</organism>
<reference evidence="2" key="1">
    <citation type="submission" date="2020-10" db="EMBL/GenBank/DDBJ databases">
        <authorList>
            <person name="Castelo-Branco R."/>
            <person name="Eusebio N."/>
            <person name="Adriana R."/>
            <person name="Vieira A."/>
            <person name="Brugerolle De Fraissinette N."/>
            <person name="Rezende De Castro R."/>
            <person name="Schneider M.P."/>
            <person name="Vasconcelos V."/>
            <person name="Leao P.N."/>
        </authorList>
    </citation>
    <scope>NUCLEOTIDE SEQUENCE</scope>
    <source>
        <strain evidence="2">LEGE 11480</strain>
    </source>
</reference>
<evidence type="ECO:0000313" key="2">
    <source>
        <dbReference type="EMBL" id="MBE9030587.1"/>
    </source>
</evidence>
<dbReference type="SUPFAM" id="SSF53187">
    <property type="entry name" value="Zn-dependent exopeptidases"/>
    <property type="match status" value="1"/>
</dbReference>
<evidence type="ECO:0000259" key="1">
    <source>
        <dbReference type="Pfam" id="PF04389"/>
    </source>
</evidence>
<dbReference type="PANTHER" id="PTHR12147:SF26">
    <property type="entry name" value="PEPTIDASE M28 DOMAIN-CONTAINING PROTEIN"/>
    <property type="match status" value="1"/>
</dbReference>
<protein>
    <submittedName>
        <fullName evidence="2">M28 family peptidase</fullName>
    </submittedName>
</protein>
<dbReference type="InterPro" id="IPR045175">
    <property type="entry name" value="M28_fam"/>
</dbReference>
<proteinExistence type="predicted"/>
<comment type="caution">
    <text evidence="2">The sequence shown here is derived from an EMBL/GenBank/DDBJ whole genome shotgun (WGS) entry which is preliminary data.</text>
</comment>
<dbReference type="AlphaFoldDB" id="A0A928Z421"/>
<feature type="domain" description="Peptidase M28" evidence="1">
    <location>
        <begin position="225"/>
        <end position="267"/>
    </location>
</feature>
<dbReference type="Proteomes" id="UP000625316">
    <property type="component" value="Unassembled WGS sequence"/>
</dbReference>
<dbReference type="PANTHER" id="PTHR12147">
    <property type="entry name" value="METALLOPEPTIDASE M28 FAMILY MEMBER"/>
    <property type="match status" value="1"/>
</dbReference>
<dbReference type="Pfam" id="PF04389">
    <property type="entry name" value="Peptidase_M28"/>
    <property type="match status" value="2"/>
</dbReference>
<dbReference type="GO" id="GO:0008235">
    <property type="term" value="F:metalloexopeptidase activity"/>
    <property type="evidence" value="ECO:0007669"/>
    <property type="project" value="InterPro"/>
</dbReference>
<dbReference type="GO" id="GO:0006508">
    <property type="term" value="P:proteolysis"/>
    <property type="evidence" value="ECO:0007669"/>
    <property type="project" value="InterPro"/>
</dbReference>
<name>A0A928Z421_9CYAN</name>
<dbReference type="InterPro" id="IPR007484">
    <property type="entry name" value="Peptidase_M28"/>
</dbReference>